<dbReference type="VEuPathDB" id="VectorBase:LLOJ005928"/>
<evidence type="ECO:0000313" key="2">
    <source>
        <dbReference type="Proteomes" id="UP000092461"/>
    </source>
</evidence>
<dbReference type="VEuPathDB" id="VectorBase:LLONM1_007483"/>
<dbReference type="AlphaFoldDB" id="A0A1B0CMP0"/>
<reference evidence="1" key="1">
    <citation type="submission" date="2020-05" db="UniProtKB">
        <authorList>
            <consortium name="EnsemblMetazoa"/>
        </authorList>
    </citation>
    <scope>IDENTIFICATION</scope>
    <source>
        <strain evidence="1">Jacobina</strain>
    </source>
</reference>
<protein>
    <submittedName>
        <fullName evidence="1">Uncharacterized protein</fullName>
    </submittedName>
</protein>
<keyword evidence="2" id="KW-1185">Reference proteome</keyword>
<dbReference type="EMBL" id="AJWK01019013">
    <property type="status" value="NOT_ANNOTATED_CDS"/>
    <property type="molecule type" value="Genomic_DNA"/>
</dbReference>
<proteinExistence type="predicted"/>
<sequence length="93" mass="10568">MDERVCEKSSYQIIPPNCVRLRRKCMRNLENHFEKIVVFYGVKLVEAPHEDTASECGAPWVTLMVVPVDTGSGIDVPEVTKRVQIKSRIFCSS</sequence>
<name>A0A1B0CMP0_LUTLO</name>
<evidence type="ECO:0000313" key="1">
    <source>
        <dbReference type="EnsemblMetazoa" id="LLOJ005928-PA"/>
    </source>
</evidence>
<dbReference type="Proteomes" id="UP000092461">
    <property type="component" value="Unassembled WGS sequence"/>
</dbReference>
<accession>A0A1B0CMP0</accession>
<organism evidence="1 2">
    <name type="scientific">Lutzomyia longipalpis</name>
    <name type="common">Sand fly</name>
    <dbReference type="NCBI Taxonomy" id="7200"/>
    <lineage>
        <taxon>Eukaryota</taxon>
        <taxon>Metazoa</taxon>
        <taxon>Ecdysozoa</taxon>
        <taxon>Arthropoda</taxon>
        <taxon>Hexapoda</taxon>
        <taxon>Insecta</taxon>
        <taxon>Pterygota</taxon>
        <taxon>Neoptera</taxon>
        <taxon>Endopterygota</taxon>
        <taxon>Diptera</taxon>
        <taxon>Nematocera</taxon>
        <taxon>Psychodoidea</taxon>
        <taxon>Psychodidae</taxon>
        <taxon>Lutzomyia</taxon>
        <taxon>Lutzomyia</taxon>
    </lineage>
</organism>
<dbReference type="EnsemblMetazoa" id="LLOJ005928-RA">
    <property type="protein sequence ID" value="LLOJ005928-PA"/>
    <property type="gene ID" value="LLOJ005928"/>
</dbReference>
<dbReference type="EMBL" id="AJWK01019014">
    <property type="status" value="NOT_ANNOTATED_CDS"/>
    <property type="molecule type" value="Genomic_DNA"/>
</dbReference>